<dbReference type="Pfam" id="PF16146">
    <property type="entry name" value="DUF4854"/>
    <property type="match status" value="1"/>
</dbReference>
<feature type="region of interest" description="Disordered" evidence="1">
    <location>
        <begin position="28"/>
        <end position="54"/>
    </location>
</feature>
<dbReference type="AlphaFoldDB" id="A0A9D1F332"/>
<protein>
    <submittedName>
        <fullName evidence="3">DUF4854 domain-containing protein</fullName>
    </submittedName>
</protein>
<name>A0A9D1F332_9FIRM</name>
<evidence type="ECO:0000256" key="1">
    <source>
        <dbReference type="SAM" id="MobiDB-lite"/>
    </source>
</evidence>
<dbReference type="Proteomes" id="UP000823927">
    <property type="component" value="Unassembled WGS sequence"/>
</dbReference>
<evidence type="ECO:0000313" key="4">
    <source>
        <dbReference type="Proteomes" id="UP000823927"/>
    </source>
</evidence>
<feature type="signal peptide" evidence="2">
    <location>
        <begin position="1"/>
        <end position="23"/>
    </location>
</feature>
<gene>
    <name evidence="3" type="ORF">IAB46_03975</name>
</gene>
<dbReference type="InterPro" id="IPR032327">
    <property type="entry name" value="DUF4854"/>
</dbReference>
<dbReference type="EMBL" id="DVIT01000015">
    <property type="protein sequence ID" value="HIS46715.1"/>
    <property type="molecule type" value="Genomic_DNA"/>
</dbReference>
<feature type="chain" id="PRO_5038811178" evidence="2">
    <location>
        <begin position="24"/>
        <end position="192"/>
    </location>
</feature>
<keyword evidence="2" id="KW-0732">Signal</keyword>
<evidence type="ECO:0000256" key="2">
    <source>
        <dbReference type="SAM" id="SignalP"/>
    </source>
</evidence>
<sequence>MKSLFKKLSVLMVALILAMCVAACGGNTTESGVREQSESETAAPVESDTQSPETVAETESAMAETTEETAAAEETSDSSASIGLFESVEDFIASDMMQEQIATLNESLASSGLTIDIQGEGNTLYYIYTIQDEETASAMDSATLESYLQSQESTLADVADSVKSVVSVDSVTVVVQFLAPDGSELITQEFTF</sequence>
<reference evidence="3" key="2">
    <citation type="journal article" date="2021" name="PeerJ">
        <title>Extensive microbial diversity within the chicken gut microbiome revealed by metagenomics and culture.</title>
        <authorList>
            <person name="Gilroy R."/>
            <person name="Ravi A."/>
            <person name="Getino M."/>
            <person name="Pursley I."/>
            <person name="Horton D.L."/>
            <person name="Alikhan N.F."/>
            <person name="Baker D."/>
            <person name="Gharbi K."/>
            <person name="Hall N."/>
            <person name="Watson M."/>
            <person name="Adriaenssens E.M."/>
            <person name="Foster-Nyarko E."/>
            <person name="Jarju S."/>
            <person name="Secka A."/>
            <person name="Antonio M."/>
            <person name="Oren A."/>
            <person name="Chaudhuri R.R."/>
            <person name="La Ragione R."/>
            <person name="Hildebrand F."/>
            <person name="Pallen M.J."/>
        </authorList>
    </citation>
    <scope>NUCLEOTIDE SEQUENCE</scope>
    <source>
        <strain evidence="3">CHK178-757</strain>
    </source>
</reference>
<comment type="caution">
    <text evidence="3">The sequence shown here is derived from an EMBL/GenBank/DDBJ whole genome shotgun (WGS) entry which is preliminary data.</text>
</comment>
<evidence type="ECO:0000313" key="3">
    <source>
        <dbReference type="EMBL" id="HIS46715.1"/>
    </source>
</evidence>
<proteinExistence type="predicted"/>
<accession>A0A9D1F332</accession>
<organism evidence="3 4">
    <name type="scientific">Candidatus Scybalocola faecigallinarum</name>
    <dbReference type="NCBI Taxonomy" id="2840941"/>
    <lineage>
        <taxon>Bacteria</taxon>
        <taxon>Bacillati</taxon>
        <taxon>Bacillota</taxon>
        <taxon>Clostridia</taxon>
        <taxon>Lachnospirales</taxon>
        <taxon>Lachnospiraceae</taxon>
        <taxon>Lachnospiraceae incertae sedis</taxon>
        <taxon>Candidatus Scybalocola (ex Gilroy et al. 2021)</taxon>
    </lineage>
</organism>
<reference evidence="3" key="1">
    <citation type="submission" date="2020-10" db="EMBL/GenBank/DDBJ databases">
        <authorList>
            <person name="Gilroy R."/>
        </authorList>
    </citation>
    <scope>NUCLEOTIDE SEQUENCE</scope>
    <source>
        <strain evidence="3">CHK178-757</strain>
    </source>
</reference>